<reference evidence="4 5" key="1">
    <citation type="submission" date="2016-10" db="EMBL/GenBank/DDBJ databases">
        <authorList>
            <person name="Cai Z."/>
        </authorList>
    </citation>
    <scope>NUCLEOTIDE SEQUENCE [LARGE SCALE GENOMIC DNA]</scope>
    <source>
        <strain evidence="4 5">CGMCC 1.10826</strain>
    </source>
</reference>
<evidence type="ECO:0000313" key="4">
    <source>
        <dbReference type="EMBL" id="SSA37108.1"/>
    </source>
</evidence>
<dbReference type="PANTHER" id="PTHR37313:SF2">
    <property type="entry name" value="UPF0749 PROTEIN YLXX"/>
    <property type="match status" value="1"/>
</dbReference>
<feature type="transmembrane region" description="Helical" evidence="3">
    <location>
        <begin position="27"/>
        <end position="46"/>
    </location>
</feature>
<dbReference type="GO" id="GO:0005886">
    <property type="term" value="C:plasma membrane"/>
    <property type="evidence" value="ECO:0007669"/>
    <property type="project" value="TreeGrafter"/>
</dbReference>
<dbReference type="AlphaFoldDB" id="A0A2Y9A0Q0"/>
<proteinExistence type="inferred from homology"/>
<keyword evidence="3" id="KW-1133">Transmembrane helix</keyword>
<protein>
    <submittedName>
        <fullName evidence="4">Uncharacterized conserved protein YlxW, UPF0749 family</fullName>
    </submittedName>
</protein>
<dbReference type="InterPro" id="IPR010273">
    <property type="entry name" value="DUF881"/>
</dbReference>
<accession>A0A2Y9A0Q0</accession>
<evidence type="ECO:0000256" key="3">
    <source>
        <dbReference type="SAM" id="Phobius"/>
    </source>
</evidence>
<name>A0A2Y9A0Q0_9MICO</name>
<comment type="similarity">
    <text evidence="1">Belongs to the UPF0749 family.</text>
</comment>
<sequence>MTRHGETTATGGGAGRLRHLLLGRHPTWVHVLIVLLCAAVGFALAVQVRQTQEDTYATMRQDDIVRLLDELSVRNRELTEEGMELRRELGELESGSSSRAAAQEAAAEQARVQGILAGALPVTGPGVEIAVHDPSGAVSAPVFVTVLEELRNAGAEAIELNDQRITASSWLGTRPGGLVVSGVDISPPYVWRAIGDPQTLAVALDIPGGALASIRAAGAAAEVTQHEDLSITSVRSLSEPEWATPAPVEDR</sequence>
<dbReference type="OrthoDB" id="3211287at2"/>
<keyword evidence="3" id="KW-0472">Membrane</keyword>
<organism evidence="4 5">
    <name type="scientific">Georgenia satyanarayanai</name>
    <dbReference type="NCBI Taxonomy" id="860221"/>
    <lineage>
        <taxon>Bacteria</taxon>
        <taxon>Bacillati</taxon>
        <taxon>Actinomycetota</taxon>
        <taxon>Actinomycetes</taxon>
        <taxon>Micrococcales</taxon>
        <taxon>Bogoriellaceae</taxon>
        <taxon>Georgenia</taxon>
    </lineage>
</organism>
<dbReference type="Pfam" id="PF05949">
    <property type="entry name" value="DUF881"/>
    <property type="match status" value="1"/>
</dbReference>
<evidence type="ECO:0000313" key="5">
    <source>
        <dbReference type="Proteomes" id="UP000250222"/>
    </source>
</evidence>
<dbReference type="PANTHER" id="PTHR37313">
    <property type="entry name" value="UPF0749 PROTEIN RV1825"/>
    <property type="match status" value="1"/>
</dbReference>
<dbReference type="Proteomes" id="UP000250222">
    <property type="component" value="Unassembled WGS sequence"/>
</dbReference>
<dbReference type="EMBL" id="UETB01000001">
    <property type="protein sequence ID" value="SSA37108.1"/>
    <property type="molecule type" value="Genomic_DNA"/>
</dbReference>
<keyword evidence="3" id="KW-0812">Transmembrane</keyword>
<evidence type="ECO:0000256" key="1">
    <source>
        <dbReference type="ARBA" id="ARBA00009108"/>
    </source>
</evidence>
<gene>
    <name evidence="4" type="ORF">SAMN05216184_101730</name>
</gene>
<keyword evidence="2" id="KW-0175">Coiled coil</keyword>
<feature type="coiled-coil region" evidence="2">
    <location>
        <begin position="68"/>
        <end position="95"/>
    </location>
</feature>
<dbReference type="RefSeq" id="WP_110851181.1">
    <property type="nucleotide sequence ID" value="NZ_QKLZ01000001.1"/>
</dbReference>
<keyword evidence="5" id="KW-1185">Reference proteome</keyword>
<dbReference type="Gene3D" id="3.30.70.1880">
    <property type="entry name" value="Protein of unknown function DUF881"/>
    <property type="match status" value="1"/>
</dbReference>
<evidence type="ECO:0000256" key="2">
    <source>
        <dbReference type="SAM" id="Coils"/>
    </source>
</evidence>